<keyword evidence="8 10" id="KW-0503">Monooxygenase</keyword>
<accession>A0A0D7BRK9</accession>
<evidence type="ECO:0000256" key="9">
    <source>
        <dbReference type="PIRSR" id="PIRSR602401-1"/>
    </source>
</evidence>
<protein>
    <submittedName>
        <fullName evidence="11">Cytochrome P450</fullName>
    </submittedName>
</protein>
<dbReference type="SUPFAM" id="SSF48264">
    <property type="entry name" value="Cytochrome P450"/>
    <property type="match status" value="1"/>
</dbReference>
<evidence type="ECO:0000256" key="5">
    <source>
        <dbReference type="ARBA" id="ARBA00022723"/>
    </source>
</evidence>
<evidence type="ECO:0000313" key="12">
    <source>
        <dbReference type="Proteomes" id="UP000054007"/>
    </source>
</evidence>
<dbReference type="InterPro" id="IPR050364">
    <property type="entry name" value="Cytochrome_P450_fung"/>
</dbReference>
<comment type="cofactor">
    <cofactor evidence="1 9">
        <name>heme</name>
        <dbReference type="ChEBI" id="CHEBI:30413"/>
    </cofactor>
</comment>
<dbReference type="PROSITE" id="PS00086">
    <property type="entry name" value="CYTOCHROME_P450"/>
    <property type="match status" value="1"/>
</dbReference>
<keyword evidence="4 9" id="KW-0349">Heme</keyword>
<gene>
    <name evidence="11" type="ORF">CYLTODRAFT_343409</name>
</gene>
<dbReference type="PRINTS" id="PR00385">
    <property type="entry name" value="P450"/>
</dbReference>
<reference evidence="11 12" key="1">
    <citation type="journal article" date="2015" name="Fungal Genet. Biol.">
        <title>Evolution of novel wood decay mechanisms in Agaricales revealed by the genome sequences of Fistulina hepatica and Cylindrobasidium torrendii.</title>
        <authorList>
            <person name="Floudas D."/>
            <person name="Held B.W."/>
            <person name="Riley R."/>
            <person name="Nagy L.G."/>
            <person name="Koehler G."/>
            <person name="Ransdell A.S."/>
            <person name="Younus H."/>
            <person name="Chow J."/>
            <person name="Chiniquy J."/>
            <person name="Lipzen A."/>
            <person name="Tritt A."/>
            <person name="Sun H."/>
            <person name="Haridas S."/>
            <person name="LaButti K."/>
            <person name="Ohm R.A."/>
            <person name="Kues U."/>
            <person name="Blanchette R.A."/>
            <person name="Grigoriev I.V."/>
            <person name="Minto R.E."/>
            <person name="Hibbett D.S."/>
        </authorList>
    </citation>
    <scope>NUCLEOTIDE SEQUENCE [LARGE SCALE GENOMIC DNA]</scope>
    <source>
        <strain evidence="11 12">FP15055 ss-10</strain>
    </source>
</reference>
<dbReference type="InterPro" id="IPR017972">
    <property type="entry name" value="Cyt_P450_CS"/>
</dbReference>
<evidence type="ECO:0000256" key="7">
    <source>
        <dbReference type="ARBA" id="ARBA00023004"/>
    </source>
</evidence>
<dbReference type="Gene3D" id="1.10.630.10">
    <property type="entry name" value="Cytochrome P450"/>
    <property type="match status" value="1"/>
</dbReference>
<dbReference type="PANTHER" id="PTHR46300:SF1">
    <property type="entry name" value="P450, PUTATIVE (EUROFUNG)-RELATED"/>
    <property type="match status" value="1"/>
</dbReference>
<dbReference type="GO" id="GO:0004497">
    <property type="term" value="F:monooxygenase activity"/>
    <property type="evidence" value="ECO:0007669"/>
    <property type="project" value="UniProtKB-KW"/>
</dbReference>
<dbReference type="Pfam" id="PF00067">
    <property type="entry name" value="p450"/>
    <property type="match status" value="1"/>
</dbReference>
<dbReference type="GO" id="GO:0020037">
    <property type="term" value="F:heme binding"/>
    <property type="evidence" value="ECO:0007669"/>
    <property type="project" value="InterPro"/>
</dbReference>
<keyword evidence="7 9" id="KW-0408">Iron</keyword>
<keyword evidence="6 10" id="KW-0560">Oxidoreductase</keyword>
<dbReference type="InterPro" id="IPR001128">
    <property type="entry name" value="Cyt_P450"/>
</dbReference>
<evidence type="ECO:0000256" key="10">
    <source>
        <dbReference type="RuleBase" id="RU000461"/>
    </source>
</evidence>
<name>A0A0D7BRK9_9AGAR</name>
<evidence type="ECO:0000313" key="11">
    <source>
        <dbReference type="EMBL" id="KIY72870.1"/>
    </source>
</evidence>
<keyword evidence="12" id="KW-1185">Reference proteome</keyword>
<dbReference type="PANTHER" id="PTHR46300">
    <property type="entry name" value="P450, PUTATIVE (EUROFUNG)-RELATED-RELATED"/>
    <property type="match status" value="1"/>
</dbReference>
<dbReference type="OrthoDB" id="2789670at2759"/>
<organism evidence="11 12">
    <name type="scientific">Cylindrobasidium torrendii FP15055 ss-10</name>
    <dbReference type="NCBI Taxonomy" id="1314674"/>
    <lineage>
        <taxon>Eukaryota</taxon>
        <taxon>Fungi</taxon>
        <taxon>Dikarya</taxon>
        <taxon>Basidiomycota</taxon>
        <taxon>Agaricomycotina</taxon>
        <taxon>Agaricomycetes</taxon>
        <taxon>Agaricomycetidae</taxon>
        <taxon>Agaricales</taxon>
        <taxon>Marasmiineae</taxon>
        <taxon>Physalacriaceae</taxon>
        <taxon>Cylindrobasidium</taxon>
    </lineage>
</organism>
<proteinExistence type="inferred from homology"/>
<dbReference type="Proteomes" id="UP000054007">
    <property type="component" value="Unassembled WGS sequence"/>
</dbReference>
<comment type="pathway">
    <text evidence="2">Secondary metabolite biosynthesis.</text>
</comment>
<feature type="binding site" description="axial binding residue" evidence="9">
    <location>
        <position position="418"/>
    </location>
    <ligand>
        <name>heme</name>
        <dbReference type="ChEBI" id="CHEBI:30413"/>
    </ligand>
    <ligandPart>
        <name>Fe</name>
        <dbReference type="ChEBI" id="CHEBI:18248"/>
    </ligandPart>
</feature>
<dbReference type="InterPro" id="IPR036396">
    <property type="entry name" value="Cyt_P450_sf"/>
</dbReference>
<dbReference type="CDD" id="cd11065">
    <property type="entry name" value="CYP64-like"/>
    <property type="match status" value="1"/>
</dbReference>
<dbReference type="PRINTS" id="PR00463">
    <property type="entry name" value="EP450I"/>
</dbReference>
<sequence length="493" mass="54812">MLSILAFFAAIVLLAGAYIRHNRLKKLPPGPPANSLLGNKLPDAFAYRFFEHWTQEYGPVFSIRQGFDTIVVIGRYDAAVELMEKEGSSLADRPRHIAAGDTLSGGMRMLLTPQGERFNKMRRALRSHLQPKSVQDYEDVLHRAALVQLSEISQNPDRHLEFARKYAASVVMSLAYGPDKIPQSYDDPEVQSVNRCLTRLGLAMRPGVWKVDTFPFLRYIPGYLNQLREGHAEELGLFKRLLQEVRDAPVPPPCFGSYLIEQQEQLGLNDSEVSYLAGSMFGAGSDTTASAISVAIMAAATHPEAQAAVREELRALGRPPKMSDKDALPRTSAFVTESFRWRPITSGGFPHRASKDLYWNGYVIPAGTTVIGNVWSVGRDPAYFPDPEAFDPSRWLTDSGELRTDLKSYPFGFGRRVCPGQHLATASVFLNTALILYYFKLAEDEKKPIDVLAFTESANAAPLPFDVVFTPTEGEHAWDATREAIRQELAMAA</sequence>
<evidence type="ECO:0000256" key="3">
    <source>
        <dbReference type="ARBA" id="ARBA00010617"/>
    </source>
</evidence>
<dbReference type="EMBL" id="KN880440">
    <property type="protein sequence ID" value="KIY72870.1"/>
    <property type="molecule type" value="Genomic_DNA"/>
</dbReference>
<dbReference type="AlphaFoldDB" id="A0A0D7BRK9"/>
<dbReference type="InterPro" id="IPR002401">
    <property type="entry name" value="Cyt_P450_E_grp-I"/>
</dbReference>
<dbReference type="STRING" id="1314674.A0A0D7BRK9"/>
<comment type="similarity">
    <text evidence="3 10">Belongs to the cytochrome P450 family.</text>
</comment>
<dbReference type="GO" id="GO:0016705">
    <property type="term" value="F:oxidoreductase activity, acting on paired donors, with incorporation or reduction of molecular oxygen"/>
    <property type="evidence" value="ECO:0007669"/>
    <property type="project" value="InterPro"/>
</dbReference>
<evidence type="ECO:0000256" key="4">
    <source>
        <dbReference type="ARBA" id="ARBA00022617"/>
    </source>
</evidence>
<evidence type="ECO:0000256" key="1">
    <source>
        <dbReference type="ARBA" id="ARBA00001971"/>
    </source>
</evidence>
<dbReference type="GO" id="GO:0005506">
    <property type="term" value="F:iron ion binding"/>
    <property type="evidence" value="ECO:0007669"/>
    <property type="project" value="InterPro"/>
</dbReference>
<evidence type="ECO:0000256" key="2">
    <source>
        <dbReference type="ARBA" id="ARBA00005179"/>
    </source>
</evidence>
<evidence type="ECO:0000256" key="8">
    <source>
        <dbReference type="ARBA" id="ARBA00023033"/>
    </source>
</evidence>
<evidence type="ECO:0000256" key="6">
    <source>
        <dbReference type="ARBA" id="ARBA00023002"/>
    </source>
</evidence>
<keyword evidence="5 9" id="KW-0479">Metal-binding</keyword>